<dbReference type="AlphaFoldDB" id="A0A2P2N150"/>
<accession>A0A2P2N150</accession>
<sequence length="46" mass="5283">MGTLWGGIYEMVLQSHGKHFFSEWSCPLQYGRDGLQRSVGGYDSWD</sequence>
<name>A0A2P2N150_RHIMU</name>
<dbReference type="EMBL" id="GGEC01055692">
    <property type="protein sequence ID" value="MBX36176.1"/>
    <property type="molecule type" value="Transcribed_RNA"/>
</dbReference>
<reference evidence="1" key="1">
    <citation type="submission" date="2018-02" db="EMBL/GenBank/DDBJ databases">
        <title>Rhizophora mucronata_Transcriptome.</title>
        <authorList>
            <person name="Meera S.P."/>
            <person name="Sreeshan A."/>
            <person name="Augustine A."/>
        </authorList>
    </citation>
    <scope>NUCLEOTIDE SEQUENCE</scope>
    <source>
        <tissue evidence="1">Leaf</tissue>
    </source>
</reference>
<protein>
    <submittedName>
        <fullName evidence="1">Uncharacterized protein</fullName>
    </submittedName>
</protein>
<organism evidence="1">
    <name type="scientific">Rhizophora mucronata</name>
    <name type="common">Asiatic mangrove</name>
    <dbReference type="NCBI Taxonomy" id="61149"/>
    <lineage>
        <taxon>Eukaryota</taxon>
        <taxon>Viridiplantae</taxon>
        <taxon>Streptophyta</taxon>
        <taxon>Embryophyta</taxon>
        <taxon>Tracheophyta</taxon>
        <taxon>Spermatophyta</taxon>
        <taxon>Magnoliopsida</taxon>
        <taxon>eudicotyledons</taxon>
        <taxon>Gunneridae</taxon>
        <taxon>Pentapetalae</taxon>
        <taxon>rosids</taxon>
        <taxon>fabids</taxon>
        <taxon>Malpighiales</taxon>
        <taxon>Rhizophoraceae</taxon>
        <taxon>Rhizophora</taxon>
    </lineage>
</organism>
<evidence type="ECO:0000313" key="1">
    <source>
        <dbReference type="EMBL" id="MBX36176.1"/>
    </source>
</evidence>
<proteinExistence type="predicted"/>